<evidence type="ECO:0000313" key="1">
    <source>
        <dbReference type="EMBL" id="JAH03487.1"/>
    </source>
</evidence>
<accession>A0A0E9PGS9</accession>
<reference evidence="1" key="1">
    <citation type="submission" date="2014-11" db="EMBL/GenBank/DDBJ databases">
        <authorList>
            <person name="Amaro Gonzalez C."/>
        </authorList>
    </citation>
    <scope>NUCLEOTIDE SEQUENCE</scope>
</reference>
<dbReference type="EMBL" id="GBXM01105090">
    <property type="protein sequence ID" value="JAH03487.1"/>
    <property type="molecule type" value="Transcribed_RNA"/>
</dbReference>
<proteinExistence type="predicted"/>
<dbReference type="AlphaFoldDB" id="A0A0E9PGS9"/>
<protein>
    <submittedName>
        <fullName evidence="1">Uncharacterized protein</fullName>
    </submittedName>
</protein>
<sequence length="40" mass="4583">MKPAGHEKLQVSKAFFITYITHCVTTLWEDVAILVLTVMF</sequence>
<reference evidence="1" key="2">
    <citation type="journal article" date="2015" name="Fish Shellfish Immunol.">
        <title>Early steps in the European eel (Anguilla anguilla)-Vibrio vulnificus interaction in the gills: Role of the RtxA13 toxin.</title>
        <authorList>
            <person name="Callol A."/>
            <person name="Pajuelo D."/>
            <person name="Ebbesson L."/>
            <person name="Teles M."/>
            <person name="MacKenzie S."/>
            <person name="Amaro C."/>
        </authorList>
    </citation>
    <scope>NUCLEOTIDE SEQUENCE</scope>
</reference>
<organism evidence="1">
    <name type="scientific">Anguilla anguilla</name>
    <name type="common">European freshwater eel</name>
    <name type="synonym">Muraena anguilla</name>
    <dbReference type="NCBI Taxonomy" id="7936"/>
    <lineage>
        <taxon>Eukaryota</taxon>
        <taxon>Metazoa</taxon>
        <taxon>Chordata</taxon>
        <taxon>Craniata</taxon>
        <taxon>Vertebrata</taxon>
        <taxon>Euteleostomi</taxon>
        <taxon>Actinopterygii</taxon>
        <taxon>Neopterygii</taxon>
        <taxon>Teleostei</taxon>
        <taxon>Anguilliformes</taxon>
        <taxon>Anguillidae</taxon>
        <taxon>Anguilla</taxon>
    </lineage>
</organism>
<name>A0A0E9PGS9_ANGAN</name>